<dbReference type="EMBL" id="GIFC01001833">
    <property type="protein sequence ID" value="MXU83916.1"/>
    <property type="molecule type" value="Transcribed_RNA"/>
</dbReference>
<evidence type="ECO:0000313" key="1">
    <source>
        <dbReference type="EMBL" id="MXU83916.1"/>
    </source>
</evidence>
<proteinExistence type="predicted"/>
<accession>A0A6B0U6S4</accession>
<name>A0A6B0U6S4_IXORI</name>
<reference evidence="1" key="1">
    <citation type="submission" date="2019-12" db="EMBL/GenBank/DDBJ databases">
        <title>An insight into the sialome of adult female Ixodes ricinus ticks feeding for 6 days.</title>
        <authorList>
            <person name="Perner J."/>
            <person name="Ribeiro J.M.C."/>
        </authorList>
    </citation>
    <scope>NUCLEOTIDE SEQUENCE</scope>
    <source>
        <strain evidence="1">Semi-engorged</strain>
        <tissue evidence="1">Salivary glands</tissue>
    </source>
</reference>
<sequence length="78" mass="8530">MGVVFTIILYGFLFLSRLILESTSIVDSGFPSTAKALKIFSTLASLSSSWLVLEARFVLLAFSPFLDNFEFTTDAAAL</sequence>
<protein>
    <submittedName>
        <fullName evidence="1">Putative secreted protein</fullName>
    </submittedName>
</protein>
<organism evidence="1">
    <name type="scientific">Ixodes ricinus</name>
    <name type="common">Common tick</name>
    <name type="synonym">Acarus ricinus</name>
    <dbReference type="NCBI Taxonomy" id="34613"/>
    <lineage>
        <taxon>Eukaryota</taxon>
        <taxon>Metazoa</taxon>
        <taxon>Ecdysozoa</taxon>
        <taxon>Arthropoda</taxon>
        <taxon>Chelicerata</taxon>
        <taxon>Arachnida</taxon>
        <taxon>Acari</taxon>
        <taxon>Parasitiformes</taxon>
        <taxon>Ixodida</taxon>
        <taxon>Ixodoidea</taxon>
        <taxon>Ixodidae</taxon>
        <taxon>Ixodinae</taxon>
        <taxon>Ixodes</taxon>
    </lineage>
</organism>
<dbReference type="AlphaFoldDB" id="A0A6B0U6S4"/>